<comment type="similarity">
    <text evidence="5">Belongs to the type-I 3-dehydroquinase family.</text>
</comment>
<gene>
    <name evidence="7" type="primary">aroD_1</name>
    <name evidence="5" type="synonym">aroD</name>
    <name evidence="7" type="ORF">NCTC10327_01693</name>
</gene>
<dbReference type="InterPro" id="IPR013785">
    <property type="entry name" value="Aldolase_TIM"/>
</dbReference>
<dbReference type="PANTHER" id="PTHR43699">
    <property type="entry name" value="3-DEHYDROQUINATE DEHYDRATASE"/>
    <property type="match status" value="1"/>
</dbReference>
<proteinExistence type="inferred from homology"/>
<feature type="active site" description="Proton donor/acceptor" evidence="5">
    <location>
        <position position="196"/>
    </location>
</feature>
<feature type="binding site" evidence="5">
    <location>
        <position position="290"/>
    </location>
    <ligand>
        <name>3-dehydroquinate</name>
        <dbReference type="ChEBI" id="CHEBI:32364"/>
    </ligand>
</feature>
<keyword evidence="2 5" id="KW-0057">Aromatic amino acid biosynthesis</keyword>
<feature type="binding site" evidence="5">
    <location>
        <begin position="100"/>
        <end position="102"/>
    </location>
    <ligand>
        <name>3-dehydroquinate</name>
        <dbReference type="ChEBI" id="CHEBI:32364"/>
    </ligand>
</feature>
<dbReference type="SUPFAM" id="SSF51569">
    <property type="entry name" value="Aldolase"/>
    <property type="match status" value="1"/>
</dbReference>
<evidence type="ECO:0000256" key="1">
    <source>
        <dbReference type="ARBA" id="ARBA00001864"/>
    </source>
</evidence>
<comment type="caution">
    <text evidence="5">Lacks conserved residue(s) required for the propagation of feature annotation.</text>
</comment>
<feature type="binding site" evidence="5">
    <location>
        <position position="265"/>
    </location>
    <ligand>
        <name>3-dehydroquinate</name>
        <dbReference type="ChEBI" id="CHEBI:32364"/>
    </ligand>
</feature>
<evidence type="ECO:0000313" key="8">
    <source>
        <dbReference type="Proteomes" id="UP000269974"/>
    </source>
</evidence>
<evidence type="ECO:0000256" key="4">
    <source>
        <dbReference type="ARBA" id="ARBA00023270"/>
    </source>
</evidence>
<feature type="binding site" evidence="5">
    <location>
        <position position="135"/>
    </location>
    <ligand>
        <name>3-dehydroquinate</name>
        <dbReference type="ChEBI" id="CHEBI:32364"/>
    </ligand>
</feature>
<dbReference type="InterPro" id="IPR001381">
    <property type="entry name" value="DHquinase_I"/>
</dbReference>
<dbReference type="GO" id="GO:0046279">
    <property type="term" value="P:3,4-dihydroxybenzoate biosynthetic process"/>
    <property type="evidence" value="ECO:0007669"/>
    <property type="project" value="TreeGrafter"/>
</dbReference>
<keyword evidence="3 5" id="KW-0456">Lyase</keyword>
<protein>
    <recommendedName>
        <fullName evidence="5">3-dehydroquinate dehydratase</fullName>
        <shortName evidence="5">3-dehydroquinase</shortName>
        <ecNumber evidence="5">4.2.1.10</ecNumber>
    </recommendedName>
    <alternativeName>
        <fullName evidence="5">Type I DHQase</fullName>
    </alternativeName>
    <alternativeName>
        <fullName evidence="5">Type I dehydroquinase</fullName>
        <shortName evidence="5">DHQ1</shortName>
    </alternativeName>
</protein>
<keyword evidence="5" id="KW-0028">Amino-acid biosynthesis</keyword>
<dbReference type="AlphaFoldDB" id="A0A7Z9C929"/>
<dbReference type="HAMAP" id="MF_00214">
    <property type="entry name" value="AroD"/>
    <property type="match status" value="1"/>
</dbReference>
<evidence type="ECO:0000313" key="7">
    <source>
        <dbReference type="EMBL" id="VDG77069.1"/>
    </source>
</evidence>
<dbReference type="Gene3D" id="3.20.20.70">
    <property type="entry name" value="Aldolase class I"/>
    <property type="match status" value="1"/>
</dbReference>
<sequence>MAGKLRIGSAPRRSTTLGIGTPKIIVPLVARTQLELIGSAAQASGYRYPGTEGFTPAHGERHPSVGARATEPLTFTGTGGTPPGADDAESAPTFTPDLLEWRVDYMEEALSETAMLAAAQDLRTATDLPILATFRTSAEGGEKEIEGPVYADLLVALAESGAVDAVDVEMFRDSGLVEGIVAGIQGAGVPVIGSFHDFAETPSEAEILGRLTQMAQRGANAVKIATTANSKRDALTVLGATLAASQALPVPVISMAMGPAGAITRIATGIFGGSASFATIAAQATSAPGQLPAAELAPIMDYLARIDG</sequence>
<evidence type="ECO:0000256" key="3">
    <source>
        <dbReference type="ARBA" id="ARBA00023239"/>
    </source>
</evidence>
<name>A0A7Z9C929_9ACTO</name>
<evidence type="ECO:0000256" key="6">
    <source>
        <dbReference type="SAM" id="MobiDB-lite"/>
    </source>
</evidence>
<evidence type="ECO:0000256" key="2">
    <source>
        <dbReference type="ARBA" id="ARBA00023141"/>
    </source>
</evidence>
<comment type="catalytic activity">
    <reaction evidence="1 5">
        <text>3-dehydroquinate = 3-dehydroshikimate + H2O</text>
        <dbReference type="Rhea" id="RHEA:21096"/>
        <dbReference type="ChEBI" id="CHEBI:15377"/>
        <dbReference type="ChEBI" id="CHEBI:16630"/>
        <dbReference type="ChEBI" id="CHEBI:32364"/>
        <dbReference type="EC" id="4.2.1.10"/>
    </reaction>
</comment>
<dbReference type="NCBIfam" id="TIGR01093">
    <property type="entry name" value="aroD"/>
    <property type="match status" value="1"/>
</dbReference>
<feature type="binding site" evidence="5">
    <location>
        <position position="286"/>
    </location>
    <ligand>
        <name>3-dehydroquinate</name>
        <dbReference type="ChEBI" id="CHEBI:32364"/>
    </ligand>
</feature>
<evidence type="ECO:0000256" key="5">
    <source>
        <dbReference type="HAMAP-Rule" id="MF_00214"/>
    </source>
</evidence>
<dbReference type="Proteomes" id="UP000269974">
    <property type="component" value="Unassembled WGS sequence"/>
</dbReference>
<dbReference type="InterPro" id="IPR050146">
    <property type="entry name" value="Type-I_3-dehydroquinase"/>
</dbReference>
<dbReference type="FunFam" id="3.20.20.70:FF:000047">
    <property type="entry name" value="3-dehydroquinate dehydratase"/>
    <property type="match status" value="1"/>
</dbReference>
<dbReference type="GO" id="GO:0008652">
    <property type="term" value="P:amino acid biosynthetic process"/>
    <property type="evidence" value="ECO:0007669"/>
    <property type="project" value="UniProtKB-KW"/>
</dbReference>
<keyword evidence="4 5" id="KW-0704">Schiff base</keyword>
<organism evidence="7 8">
    <name type="scientific">Actinobaculum suis</name>
    <dbReference type="NCBI Taxonomy" id="1657"/>
    <lineage>
        <taxon>Bacteria</taxon>
        <taxon>Bacillati</taxon>
        <taxon>Actinomycetota</taxon>
        <taxon>Actinomycetes</taxon>
        <taxon>Actinomycetales</taxon>
        <taxon>Actinomycetaceae</taxon>
        <taxon>Actinobaculum</taxon>
    </lineage>
</organism>
<dbReference type="Pfam" id="PF01487">
    <property type="entry name" value="DHquinase_I"/>
    <property type="match status" value="1"/>
</dbReference>
<dbReference type="EC" id="4.2.1.10" evidence="5"/>
<dbReference type="GO" id="GO:0009423">
    <property type="term" value="P:chorismate biosynthetic process"/>
    <property type="evidence" value="ECO:0007669"/>
    <property type="project" value="UniProtKB-UniRule"/>
</dbReference>
<accession>A0A7Z9C929</accession>
<dbReference type="UniPathway" id="UPA00053">
    <property type="reaction ID" value="UER00086"/>
</dbReference>
<dbReference type="GO" id="GO:0003855">
    <property type="term" value="F:3-dehydroquinate dehydratase activity"/>
    <property type="evidence" value="ECO:0007669"/>
    <property type="project" value="UniProtKB-UniRule"/>
</dbReference>
<dbReference type="CDD" id="cd00502">
    <property type="entry name" value="DHQase_I"/>
    <property type="match status" value="1"/>
</dbReference>
<reference evidence="7 8" key="1">
    <citation type="submission" date="2018-11" db="EMBL/GenBank/DDBJ databases">
        <authorList>
            <consortium name="Pathogen Informatics"/>
        </authorList>
    </citation>
    <scope>NUCLEOTIDE SEQUENCE [LARGE SCALE GENOMIC DNA]</scope>
    <source>
        <strain evidence="7 8">NCTC10327</strain>
    </source>
</reference>
<dbReference type="PANTHER" id="PTHR43699:SF1">
    <property type="entry name" value="3-DEHYDROQUINATE DEHYDRATASE"/>
    <property type="match status" value="1"/>
</dbReference>
<dbReference type="RefSeq" id="WP_185934266.1">
    <property type="nucleotide sequence ID" value="NZ_UYIO01000001.1"/>
</dbReference>
<feature type="active site" description="Schiff-base intermediate with substrate" evidence="5">
    <location>
        <position position="223"/>
    </location>
</feature>
<dbReference type="EMBL" id="UYIO01000001">
    <property type="protein sequence ID" value="VDG77069.1"/>
    <property type="molecule type" value="Genomic_DNA"/>
</dbReference>
<feature type="region of interest" description="Disordered" evidence="6">
    <location>
        <begin position="70"/>
        <end position="92"/>
    </location>
</feature>
<comment type="pathway">
    <text evidence="5">Metabolic intermediate biosynthesis; chorismate biosynthesis; chorismate from D-erythrose 4-phosphate and phosphoenolpyruvate: step 3/7.</text>
</comment>
<comment type="subunit">
    <text evidence="5">Homodimer.</text>
</comment>
<comment type="function">
    <text evidence="5">Involved in the third step of the chorismate pathway, which leads to the biosynthesis of aromatic amino acids. Catalyzes the cis-dehydration of 3-dehydroquinate (DHQ) and introduces the first double bond of the aromatic ring to yield 3-dehydroshikimate.</text>
</comment>
<dbReference type="GO" id="GO:0009073">
    <property type="term" value="P:aromatic amino acid family biosynthetic process"/>
    <property type="evidence" value="ECO:0007669"/>
    <property type="project" value="UniProtKB-KW"/>
</dbReference>
<comment type="caution">
    <text evidence="7">The sequence shown here is derived from an EMBL/GenBank/DDBJ whole genome shotgun (WGS) entry which is preliminary data.</text>
</comment>